<evidence type="ECO:0000313" key="3">
    <source>
        <dbReference type="EMBL" id="MDG6782886.1"/>
    </source>
</evidence>
<dbReference type="InterPro" id="IPR025159">
    <property type="entry name" value="AbiEi_N"/>
</dbReference>
<dbReference type="Pfam" id="PF04480">
    <property type="entry name" value="DUF559"/>
    <property type="match status" value="1"/>
</dbReference>
<evidence type="ECO:0000259" key="2">
    <source>
        <dbReference type="Pfam" id="PF13338"/>
    </source>
</evidence>
<dbReference type="RefSeq" id="WP_051989355.1">
    <property type="nucleotide sequence ID" value="NZ_CP136136.1"/>
</dbReference>
<dbReference type="EMBL" id="JARUXG010000014">
    <property type="protein sequence ID" value="MDG6782886.1"/>
    <property type="molecule type" value="Genomic_DNA"/>
</dbReference>
<feature type="domain" description="AbiEi antitoxin N-terminal" evidence="2">
    <location>
        <begin position="16"/>
        <end position="59"/>
    </location>
</feature>
<dbReference type="Gene3D" id="3.40.960.10">
    <property type="entry name" value="VSR Endonuclease"/>
    <property type="match status" value="1"/>
</dbReference>
<dbReference type="SUPFAM" id="SSF52980">
    <property type="entry name" value="Restriction endonuclease-like"/>
    <property type="match status" value="1"/>
</dbReference>
<feature type="domain" description="DUF559" evidence="1">
    <location>
        <begin position="205"/>
        <end position="296"/>
    </location>
</feature>
<evidence type="ECO:0000259" key="1">
    <source>
        <dbReference type="Pfam" id="PF04480"/>
    </source>
</evidence>
<dbReference type="InterPro" id="IPR007569">
    <property type="entry name" value="DUF559"/>
</dbReference>
<dbReference type="InterPro" id="IPR011335">
    <property type="entry name" value="Restrct_endonuc-II-like"/>
</dbReference>
<sequence length="302" mass="32856">MEPGRRALRRSSVVDLNELIIRQDGVLTTSQAQAAGLSRSAISRRRTSGEWTAVAPAVYLVSGHHRSARAQARIAVLSVGDDAVLGGVAACWWHGLHSKGPAKHHVFSGRRGRHARSSATAVVRHRDLADEDVIVVDDLRVTRPALSFLDAAVDLGIGVLDSVLLSTDVTLADLRAAHARYPKRVGTGVVAGYLDRLEDGTRSEAERLTAELFREAGLDGWTANLPVCGYLLDFAFQQSGLAVEIDGFAFHRDADTFQRDRTKRNALIADGWTVLNFTWADLTERPEHVIEAVRSALLRAAS</sequence>
<dbReference type="Pfam" id="PF13338">
    <property type="entry name" value="AbiEi_4"/>
    <property type="match status" value="1"/>
</dbReference>
<comment type="caution">
    <text evidence="3">The sequence shown here is derived from an EMBL/GenBank/DDBJ whole genome shotgun (WGS) entry which is preliminary data.</text>
</comment>
<proteinExistence type="predicted"/>
<reference evidence="3" key="1">
    <citation type="submission" date="2023-04" db="EMBL/GenBank/DDBJ databases">
        <title>Characterization and analysis of the complete genome of Gordonia rubripertincta 112, the degrader of aromatic and aliphatic compounds.</title>
        <authorList>
            <person name="Frantsuzova E."/>
            <person name="Bogun A."/>
            <person name="Delegan Y."/>
        </authorList>
    </citation>
    <scope>NUCLEOTIDE SEQUENCE</scope>
    <source>
        <strain evidence="3">112</strain>
    </source>
</reference>
<gene>
    <name evidence="3" type="ORF">QBL07_18885</name>
</gene>
<protein>
    <submittedName>
        <fullName evidence="3">Type IV toxin-antitoxin system AbiEi family antitoxin domain-containing protein</fullName>
    </submittedName>
</protein>
<organism evidence="3">
    <name type="scientific">Gordonia rubripertincta</name>
    <name type="common">Rhodococcus corallinus</name>
    <dbReference type="NCBI Taxonomy" id="36822"/>
    <lineage>
        <taxon>Bacteria</taxon>
        <taxon>Bacillati</taxon>
        <taxon>Actinomycetota</taxon>
        <taxon>Actinomycetes</taxon>
        <taxon>Mycobacteriales</taxon>
        <taxon>Gordoniaceae</taxon>
        <taxon>Gordonia</taxon>
    </lineage>
</organism>
<accession>A0AAW6RGQ3</accession>
<dbReference type="AlphaFoldDB" id="A0AAW6RGQ3"/>
<name>A0AAW6RGQ3_GORRU</name>